<name>A0A4U6QFJ5_9ACTN</name>
<dbReference type="OrthoDB" id="9812295at2"/>
<dbReference type="InterPro" id="IPR029039">
    <property type="entry name" value="Flavoprotein-like_sf"/>
</dbReference>
<dbReference type="EMBL" id="SZZH01000003">
    <property type="protein sequence ID" value="TKV58973.1"/>
    <property type="molecule type" value="Genomic_DNA"/>
</dbReference>
<keyword evidence="4" id="KW-1185">Reference proteome</keyword>
<protein>
    <submittedName>
        <fullName evidence="3">NAD(P)H-dependent oxidoreductase</fullName>
    </submittedName>
</protein>
<proteinExistence type="predicted"/>
<feature type="region of interest" description="Disordered" evidence="1">
    <location>
        <begin position="185"/>
        <end position="209"/>
    </location>
</feature>
<dbReference type="GO" id="GO:0016491">
    <property type="term" value="F:oxidoreductase activity"/>
    <property type="evidence" value="ECO:0007669"/>
    <property type="project" value="InterPro"/>
</dbReference>
<dbReference type="AlphaFoldDB" id="A0A4U6QFJ5"/>
<dbReference type="InterPro" id="IPR005025">
    <property type="entry name" value="FMN_Rdtase-like_dom"/>
</dbReference>
<organism evidence="3 4">
    <name type="scientific">Nakamurella flava</name>
    <dbReference type="NCBI Taxonomy" id="2576308"/>
    <lineage>
        <taxon>Bacteria</taxon>
        <taxon>Bacillati</taxon>
        <taxon>Actinomycetota</taxon>
        <taxon>Actinomycetes</taxon>
        <taxon>Nakamurellales</taxon>
        <taxon>Nakamurellaceae</taxon>
        <taxon>Nakamurella</taxon>
    </lineage>
</organism>
<evidence type="ECO:0000313" key="3">
    <source>
        <dbReference type="EMBL" id="TKV58973.1"/>
    </source>
</evidence>
<dbReference type="PANTHER" id="PTHR30543:SF21">
    <property type="entry name" value="NAD(P)H-DEPENDENT FMN REDUCTASE LOT6"/>
    <property type="match status" value="1"/>
</dbReference>
<sequence length="209" mass="21322">MVGIGGSADPGSQSDRALRAVLTAAEGRGAQVRVFPAATLDFPSYRSGAPLPAAAGDYLEAVRTADAVVIASPGYHGTLSGLVKNALDYLEELRTDTRPYLDGRAVGLIAVALGHQAAIGTLSTLRQVTHALRGWPTPFGLAVNSSQVHIDGDGRARTAPDGLDDPATAGGVELLAGQLVDFATRWTRDPSGGGSAPGRGAEPDADELG</sequence>
<dbReference type="Proteomes" id="UP000306985">
    <property type="component" value="Unassembled WGS sequence"/>
</dbReference>
<dbReference type="GO" id="GO:0010181">
    <property type="term" value="F:FMN binding"/>
    <property type="evidence" value="ECO:0007669"/>
    <property type="project" value="TreeGrafter"/>
</dbReference>
<evidence type="ECO:0000259" key="2">
    <source>
        <dbReference type="Pfam" id="PF03358"/>
    </source>
</evidence>
<evidence type="ECO:0000256" key="1">
    <source>
        <dbReference type="SAM" id="MobiDB-lite"/>
    </source>
</evidence>
<dbReference type="Pfam" id="PF03358">
    <property type="entry name" value="FMN_red"/>
    <property type="match status" value="1"/>
</dbReference>
<dbReference type="SUPFAM" id="SSF52218">
    <property type="entry name" value="Flavoproteins"/>
    <property type="match status" value="1"/>
</dbReference>
<dbReference type="PANTHER" id="PTHR30543">
    <property type="entry name" value="CHROMATE REDUCTASE"/>
    <property type="match status" value="1"/>
</dbReference>
<feature type="domain" description="NADPH-dependent FMN reductase-like" evidence="2">
    <location>
        <begin position="2"/>
        <end position="139"/>
    </location>
</feature>
<dbReference type="Gene3D" id="3.40.50.360">
    <property type="match status" value="1"/>
</dbReference>
<evidence type="ECO:0000313" key="4">
    <source>
        <dbReference type="Proteomes" id="UP000306985"/>
    </source>
</evidence>
<comment type="caution">
    <text evidence="3">The sequence shown here is derived from an EMBL/GenBank/DDBJ whole genome shotgun (WGS) entry which is preliminary data.</text>
</comment>
<reference evidence="3 4" key="1">
    <citation type="submission" date="2019-05" db="EMBL/GenBank/DDBJ databases">
        <title>Nakamurella sp. N5BH11, whole genome shotgun sequence.</title>
        <authorList>
            <person name="Tuo L."/>
        </authorList>
    </citation>
    <scope>NUCLEOTIDE SEQUENCE [LARGE SCALE GENOMIC DNA]</scope>
    <source>
        <strain evidence="3 4">N5BH11</strain>
    </source>
</reference>
<accession>A0A4U6QFJ5</accession>
<dbReference type="InterPro" id="IPR050712">
    <property type="entry name" value="NAD(P)H-dep_reductase"/>
</dbReference>
<gene>
    <name evidence="3" type="ORF">FDO65_12690</name>
</gene>
<dbReference type="GO" id="GO:0005829">
    <property type="term" value="C:cytosol"/>
    <property type="evidence" value="ECO:0007669"/>
    <property type="project" value="TreeGrafter"/>
</dbReference>